<dbReference type="PANTHER" id="PTHR45739">
    <property type="entry name" value="MATRIX PROTEIN, PUTATIVE-RELATED"/>
    <property type="match status" value="1"/>
</dbReference>
<comment type="caution">
    <text evidence="4">Lacks conserved residue(s) required for the propagation of feature annotation.</text>
</comment>
<evidence type="ECO:0000256" key="4">
    <source>
        <dbReference type="PROSITE-ProRule" id="PRU00122"/>
    </source>
</evidence>
<dbReference type="InterPro" id="IPR051561">
    <property type="entry name" value="FRAS1_ECM"/>
</dbReference>
<keyword evidence="9" id="KW-1185">Reference proteome</keyword>
<evidence type="ECO:0000256" key="1">
    <source>
        <dbReference type="ARBA" id="ARBA00022729"/>
    </source>
</evidence>
<dbReference type="SMART" id="SM00282">
    <property type="entry name" value="LamG"/>
    <property type="match status" value="2"/>
</dbReference>
<evidence type="ECO:0000313" key="11">
    <source>
        <dbReference type="RefSeq" id="XP_022241094.1"/>
    </source>
</evidence>
<keyword evidence="3" id="KW-0325">Glycoprotein</keyword>
<feature type="repeat" description="CSPG" evidence="5">
    <location>
        <begin position="1030"/>
        <end position="1122"/>
    </location>
</feature>
<feature type="repeat" description="CSPG" evidence="5">
    <location>
        <begin position="566"/>
        <end position="659"/>
    </location>
</feature>
<feature type="compositionally biased region" description="Low complexity" evidence="6">
    <location>
        <begin position="2279"/>
        <end position="2288"/>
    </location>
</feature>
<evidence type="ECO:0000256" key="7">
    <source>
        <dbReference type="SAM" id="Phobius"/>
    </source>
</evidence>
<feature type="region of interest" description="Disordered" evidence="6">
    <location>
        <begin position="2279"/>
        <end position="2314"/>
    </location>
</feature>
<keyword evidence="7" id="KW-0472">Membrane</keyword>
<feature type="repeat" description="CSPG" evidence="5">
    <location>
        <begin position="676"/>
        <end position="770"/>
    </location>
</feature>
<feature type="repeat" description="CSPG" evidence="5">
    <location>
        <begin position="1480"/>
        <end position="1570"/>
    </location>
</feature>
<evidence type="ECO:0000259" key="8">
    <source>
        <dbReference type="PROSITE" id="PS50025"/>
    </source>
</evidence>
<dbReference type="PANTHER" id="PTHR45739:SF12">
    <property type="entry name" value="CHONDROITIN SULFATE PROTEOGLYCAN 4-LIKE ISOFORM X2"/>
    <property type="match status" value="1"/>
</dbReference>
<reference evidence="10 11" key="1">
    <citation type="submission" date="2025-05" db="UniProtKB">
        <authorList>
            <consortium name="RefSeq"/>
        </authorList>
    </citation>
    <scope>IDENTIFICATION</scope>
    <source>
        <tissue evidence="10 11">Muscle</tissue>
    </source>
</reference>
<evidence type="ECO:0000256" key="6">
    <source>
        <dbReference type="SAM" id="MobiDB-lite"/>
    </source>
</evidence>
<accession>A0ABM1SBT9</accession>
<feature type="repeat" description="CSPG" evidence="5">
    <location>
        <begin position="914"/>
        <end position="1005"/>
    </location>
</feature>
<feature type="repeat" description="CSPG" evidence="5">
    <location>
        <begin position="1841"/>
        <end position="1933"/>
    </location>
</feature>
<sequence length="2408" mass="272592">MTSIFVIGIQLLTIVAFLVTPTFTASFFGDSYASVPFQDASSSTNVFLRFKTRRSDALLFLALGPPDYCLVILEEGEIKVRINLGSGEEVLTSLPGLKFDDLLWHEAKIHRVDGEVTLVIDEIHKTFLHISGRFFELNIKSGIFLGQLGSDSKELFRNIQSFRGCLESVIFNEHDVLRLAAESLEKHVFGVTWDCREEFEASSLEPISFIEDGAFIALPTLKARNGGNLTFEIKTHSQLAVLLYNAGDHSETDFVAVEIVDGFVILSVNEGNGVIEIQSDVMISDGEWHYVEVDFSSMFLEIEVDGKRESLRPSVGQNRFFDLDGFLYIGGIEKNKQSRALQQGIKSLVLGSTSSSLGGCLQNIKLNDQQVGLQEVQFSLGIKPGCVWEYPCLQSPCISGAHCLQDGLENFRCVCDKLFCINESFTAAYKLYAQSLPIDVEILAVRPLNIAEGGSSVITSENIKITVDFHRYGITESYVIFHIVNPPKHGFVEVEIWKGSSDNIFTLSDLISNNIRYTHDDTEHYNDQILFNLEFRAQNFRLPPFLEKRQQFLFHIIITPVNDPPKLKLSSDQILRLPKHTKKTITRDILQANDPDSKDSELVYTVVSLGSETGGFFENANFSGEQLKSFTQELVNQKLINYVHRGTASSRIALQISDGIEDGQTAVLKIEAFELILSLVKNTGIELPYKGHVLITTDNLTFTNNSPNEDLSIRYNITNLPQFGNIQKRRSDGLWKNVNHFNQRQINKSKIRYIHISGKPSQDEFRYTVTCEGIKIQEPYSFYINFINVSLKEIKNEILFLNDEMEAPLTMEHLKYQSIPAIADYRNIIFTIRSIPKYGVLYLIPGKKHKFRHNKKLQEGAIFTQADIESKYVFYKLIRESYSSLNDSFTFEVNSFGTKTGPKKFSIQYRTVETSAIVEIKSLTVVEGGKVKIGKKNLHIYSPHLPSMIYNVTAKPQYGVLKLLLEDHMKDSPSSFTSVDLQEENLLYVHDDSEHDEDSFQFMAYSQNSNNDAVLYGTLHIEVIMKNDNPPVRTVEKPFLVQTNGEKKLTGKYLQYKDKDIDSSPAQMQYTRRAIPNGALYHIKNPSVPVFQFTQEDLNEGKIIFRHSGELYGKTILWITDGQFFVTGVLEIEVSEPFIELTRNTGSIVRRGKNVVITSQNLSVKTNGDFNGDDVRFKIASTPKHGHILVNGKKENQFTSIDIENGNVEYEHDNSFSFSDVFGFVAFVDKLNIEGNFSISIYPDSYWDPLKIVSNKTLHVNENKRRKIGPAFLNIAHTNVNPMNIEYTIRSGPFHGQLKLNDSDKSLKKENHMSGLTFTQADINEGLLMYVQTKNNVTNDSFCFDVTNGVTSLQNLTFMINIISKIILLKTGNITVAEGKLVALTEYVLDVANPYFAHWISDFLIIEPPRNGHIINVKDPGNMVMEFSLVQLKNGLIHYRHDDSETTRDWFTVVGRPADLSKESAPSTIHVRVTPINDEVPYLVNNTGLEVWEGSSASITSRHLAAADDDSEQEVLTFEISVPRNGYISLKESAKTPIVKFTQAQINRGMVIFVHTGERAGGFRFQVNDGLNKDSPHVFTITARELKLEVKVNVLLRVLPRMQQSITQSHLLTVINNKNFSQQIVYHVRRSPQYGKILLENHNGSVSEVFQFTQNHVNNNMILYEHAKPMADLKVNDTVLFDIETEHASPLKDVEFHIEISVGTFTVSDLQKLVVVSPVNVEEGGNVSIGKEHVNLQSLLTLWEEKGKQEFINKLKLTVEELPKNGWLAYDNKNITQRKRLLFNHDIFNKNLLTYYHDHSESLSDNFTLGFFISVEDMFTDILPFNKTLYVKVSSANDHAFNLLTKSPTCDVVRGQRSLISSRELYTEDEDGLPNNITYEITSNASNGVVVLGANSFSAVEKFTQADIDKNLTYFVHDGSNRSGMFRFKVSDGKHQPVFHSFHIRLIPLSLELLNNSRVEILQGSTVAVFQPNHLSAVTNGDRNNIWYNITSPPMFGRIFLGDNSAHNFTQHDIDINSVFYTQMDMTVSEDYFTVSVFCLDSEILDQIIDITVIPLVYQSDLEISIGSQAVLTLEQLDASKLVEKTGSNPIYSVDAKPRFGVLQRQNSLREKREVAEVNFFTHEDIVKEQIIYKILTLDLEDIVTDIFYYTLNAPGVQPARGHFEFIINPQIYELVPNTTEIPLFSDNNFIETTNTNKTVVKEEDFHHDGVIISLLNDEYVMIICIIASIVVLALVVILISRCCYIRKKRRLISSDNQNGKVLGTHAIQTKLNVECMPSDSSLSLSDDLPPPVPPTSPSDFECHSYSNSPRDQTHPTIYDQHKNILTPTPSLRSPGNIEWTRTIVNVPMCKVIPLNHRNNTITNELPAKELSSDISDNKEWDRYSEKSSDVEYKPISNQLLENKQYWV</sequence>
<name>A0ABM1SBT9_LIMPO</name>
<keyword evidence="7" id="KW-0812">Transmembrane</keyword>
<dbReference type="Pfam" id="PF02210">
    <property type="entry name" value="Laminin_G_2"/>
    <property type="match status" value="2"/>
</dbReference>
<keyword evidence="1" id="KW-0732">Signal</keyword>
<dbReference type="CDD" id="cd00110">
    <property type="entry name" value="LamG"/>
    <property type="match status" value="2"/>
</dbReference>
<dbReference type="GeneID" id="106459009"/>
<feature type="repeat" description="CSPG" evidence="5">
    <location>
        <begin position="1950"/>
        <end position="2038"/>
    </location>
</feature>
<evidence type="ECO:0000256" key="3">
    <source>
        <dbReference type="ARBA" id="ARBA00023180"/>
    </source>
</evidence>
<keyword evidence="2" id="KW-0677">Repeat</keyword>
<dbReference type="Gene3D" id="2.60.120.200">
    <property type="match status" value="2"/>
</dbReference>
<feature type="repeat" description="CSPG" evidence="5">
    <location>
        <begin position="439"/>
        <end position="534"/>
    </location>
</feature>
<evidence type="ECO:0000256" key="5">
    <source>
        <dbReference type="PROSITE-ProRule" id="PRU01201"/>
    </source>
</evidence>
<feature type="repeat" description="CSPG" evidence="5">
    <location>
        <begin position="1249"/>
        <end position="1347"/>
    </location>
</feature>
<feature type="domain" description="Laminin G" evidence="8">
    <location>
        <begin position="205"/>
        <end position="386"/>
    </location>
</feature>
<feature type="transmembrane region" description="Helical" evidence="7">
    <location>
        <begin position="2220"/>
        <end position="2241"/>
    </location>
</feature>
<dbReference type="RefSeq" id="XP_022241093.1">
    <property type="nucleotide sequence ID" value="XM_022385385.1"/>
</dbReference>
<dbReference type="Proteomes" id="UP000694941">
    <property type="component" value="Unplaced"/>
</dbReference>
<proteinExistence type="predicted"/>
<gene>
    <name evidence="10 11" type="primary">LOC106459009</name>
</gene>
<evidence type="ECO:0000313" key="9">
    <source>
        <dbReference type="Proteomes" id="UP000694941"/>
    </source>
</evidence>
<dbReference type="PROSITE" id="PS51854">
    <property type="entry name" value="CSPG"/>
    <property type="match status" value="11"/>
</dbReference>
<dbReference type="Pfam" id="PF16184">
    <property type="entry name" value="Cadherin_3"/>
    <property type="match status" value="12"/>
</dbReference>
<feature type="domain" description="Laminin G" evidence="8">
    <location>
        <begin position="24"/>
        <end position="195"/>
    </location>
</feature>
<feature type="repeat" description="CSPG" evidence="5">
    <location>
        <begin position="1138"/>
        <end position="1227"/>
    </location>
</feature>
<organism evidence="9 11">
    <name type="scientific">Limulus polyphemus</name>
    <name type="common">Atlantic horseshoe crab</name>
    <dbReference type="NCBI Taxonomy" id="6850"/>
    <lineage>
        <taxon>Eukaryota</taxon>
        <taxon>Metazoa</taxon>
        <taxon>Ecdysozoa</taxon>
        <taxon>Arthropoda</taxon>
        <taxon>Chelicerata</taxon>
        <taxon>Merostomata</taxon>
        <taxon>Xiphosura</taxon>
        <taxon>Limulidae</taxon>
        <taxon>Limulus</taxon>
    </lineage>
</organism>
<dbReference type="RefSeq" id="XP_022241094.1">
    <property type="nucleotide sequence ID" value="XM_022385386.1"/>
</dbReference>
<keyword evidence="7" id="KW-1133">Transmembrane helix</keyword>
<protein>
    <submittedName>
        <fullName evidence="10 11">Chondroitin sulfate proteoglycan 4-like</fullName>
    </submittedName>
</protein>
<dbReference type="PROSITE" id="PS50025">
    <property type="entry name" value="LAM_G_DOMAIN"/>
    <property type="match status" value="2"/>
</dbReference>
<feature type="repeat" description="CSPG" evidence="5">
    <location>
        <begin position="1365"/>
        <end position="1456"/>
    </location>
</feature>
<evidence type="ECO:0000313" key="10">
    <source>
        <dbReference type="RefSeq" id="XP_022241093.1"/>
    </source>
</evidence>
<dbReference type="SUPFAM" id="SSF49899">
    <property type="entry name" value="Concanavalin A-like lectins/glucanases"/>
    <property type="match status" value="2"/>
</dbReference>
<dbReference type="InterPro" id="IPR001791">
    <property type="entry name" value="Laminin_G"/>
</dbReference>
<dbReference type="InterPro" id="IPR013320">
    <property type="entry name" value="ConA-like_dom_sf"/>
</dbReference>
<evidence type="ECO:0000256" key="2">
    <source>
        <dbReference type="ARBA" id="ARBA00022737"/>
    </source>
</evidence>
<dbReference type="InterPro" id="IPR039005">
    <property type="entry name" value="CSPG_rpt"/>
</dbReference>